<dbReference type="RefSeq" id="WP_342300663.1">
    <property type="nucleotide sequence ID" value="NZ_JBCEVZ010000067.1"/>
</dbReference>
<protein>
    <recommendedName>
        <fullName evidence="3">Toxin</fullName>
    </recommendedName>
</protein>
<evidence type="ECO:0000313" key="1">
    <source>
        <dbReference type="EMBL" id="MEL5996313.1"/>
    </source>
</evidence>
<sequence length="115" mass="12909">MESYLLAFQTKLSVFSVVFLDRDKNSTKTLLKLGISGDNRLACLRELVPTDYVQGPTPNQQPTEAPLWVFGRTIRRHEIYIKVTLGRPNGSVLCISFHLAEHPLSYPFKSASANS</sequence>
<reference evidence="1 2" key="1">
    <citation type="journal article" date="2018" name="Arch. Microbiol.">
        <title>Hymenobacter segetis sp. nov., isolated from soil.</title>
        <authorList>
            <person name="Ten L.N."/>
            <person name="Lim S.J."/>
            <person name="Kim B.O."/>
            <person name="Kang I.K."/>
            <person name="Jung H.Y."/>
        </authorList>
    </citation>
    <scope>NUCLEOTIDE SEQUENCE [LARGE SCALE GENOMIC DNA]</scope>
    <source>
        <strain evidence="1 2">S7-3-11</strain>
    </source>
</reference>
<accession>A0ABU9M0N5</accession>
<organism evidence="1 2">
    <name type="scientific">Hymenobacter segetis</name>
    <dbReference type="NCBI Taxonomy" id="2025509"/>
    <lineage>
        <taxon>Bacteria</taxon>
        <taxon>Pseudomonadati</taxon>
        <taxon>Bacteroidota</taxon>
        <taxon>Cytophagia</taxon>
        <taxon>Cytophagales</taxon>
        <taxon>Hymenobacteraceae</taxon>
        <taxon>Hymenobacter</taxon>
    </lineage>
</organism>
<comment type="caution">
    <text evidence="1">The sequence shown here is derived from an EMBL/GenBank/DDBJ whole genome shotgun (WGS) entry which is preliminary data.</text>
</comment>
<dbReference type="Proteomes" id="UP001479606">
    <property type="component" value="Unassembled WGS sequence"/>
</dbReference>
<name>A0ABU9M0N5_9BACT</name>
<evidence type="ECO:0000313" key="2">
    <source>
        <dbReference type="Proteomes" id="UP001479606"/>
    </source>
</evidence>
<keyword evidence="2" id="KW-1185">Reference proteome</keyword>
<proteinExistence type="predicted"/>
<evidence type="ECO:0008006" key="3">
    <source>
        <dbReference type="Google" id="ProtNLM"/>
    </source>
</evidence>
<gene>
    <name evidence="1" type="ORF">AAFH49_19015</name>
</gene>
<dbReference type="EMBL" id="JBCEVZ010000067">
    <property type="protein sequence ID" value="MEL5996313.1"/>
    <property type="molecule type" value="Genomic_DNA"/>
</dbReference>